<protein>
    <recommendedName>
        <fullName evidence="1">Serine aminopeptidase S33 domain-containing protein</fullName>
    </recommendedName>
</protein>
<dbReference type="AlphaFoldDB" id="A0A0D2P4T5"/>
<dbReference type="SUPFAM" id="SSF53474">
    <property type="entry name" value="alpha/beta-Hydrolases"/>
    <property type="match status" value="1"/>
</dbReference>
<dbReference type="PANTHER" id="PTHR12277:SF81">
    <property type="entry name" value="PROTEIN ABHD13"/>
    <property type="match status" value="1"/>
</dbReference>
<reference evidence="3" key="1">
    <citation type="submission" date="2014-04" db="EMBL/GenBank/DDBJ databases">
        <title>Evolutionary Origins and Diversification of the Mycorrhizal Mutualists.</title>
        <authorList>
            <consortium name="DOE Joint Genome Institute"/>
            <consortium name="Mycorrhizal Genomics Consortium"/>
            <person name="Kohler A."/>
            <person name="Kuo A."/>
            <person name="Nagy L.G."/>
            <person name="Floudas D."/>
            <person name="Copeland A."/>
            <person name="Barry K.W."/>
            <person name="Cichocki N."/>
            <person name="Veneault-Fourrey C."/>
            <person name="LaButti K."/>
            <person name="Lindquist E.A."/>
            <person name="Lipzen A."/>
            <person name="Lundell T."/>
            <person name="Morin E."/>
            <person name="Murat C."/>
            <person name="Riley R."/>
            <person name="Ohm R."/>
            <person name="Sun H."/>
            <person name="Tunlid A."/>
            <person name="Henrissat B."/>
            <person name="Grigoriev I.V."/>
            <person name="Hibbett D.S."/>
            <person name="Martin F."/>
        </authorList>
    </citation>
    <scope>NUCLEOTIDE SEQUENCE [LARGE SCALE GENOMIC DNA]</scope>
    <source>
        <strain evidence="3">FD-334 SS-4</strain>
    </source>
</reference>
<evidence type="ECO:0000313" key="3">
    <source>
        <dbReference type="Proteomes" id="UP000054270"/>
    </source>
</evidence>
<feature type="non-terminal residue" evidence="2">
    <location>
        <position position="1"/>
    </location>
</feature>
<gene>
    <name evidence="2" type="ORF">HYPSUDRAFT_119075</name>
</gene>
<evidence type="ECO:0000259" key="1">
    <source>
        <dbReference type="Pfam" id="PF12146"/>
    </source>
</evidence>
<feature type="non-terminal residue" evidence="2">
    <location>
        <position position="132"/>
    </location>
</feature>
<dbReference type="Pfam" id="PF12146">
    <property type="entry name" value="Hydrolase_4"/>
    <property type="match status" value="1"/>
</dbReference>
<sequence length="132" mass="14256">AGLRLDAQAALDYVTEDPLLSKLPIIIFGQSLGGAVAIDVASANVAKISALIVENTFTSLTDAMRWRVPPLGLIFSIIWPRKWVSKTKVAKMPAALPMLFLSGAKDNVIAQSIMKDLCKAARMRESANTEDD</sequence>
<accession>A0A0D2P4T5</accession>
<name>A0A0D2P4T5_HYPSF</name>
<dbReference type="InterPro" id="IPR022742">
    <property type="entry name" value="Hydrolase_4"/>
</dbReference>
<dbReference type="PANTHER" id="PTHR12277">
    <property type="entry name" value="ALPHA/BETA HYDROLASE DOMAIN-CONTAINING PROTEIN"/>
    <property type="match status" value="1"/>
</dbReference>
<dbReference type="Proteomes" id="UP000054270">
    <property type="component" value="Unassembled WGS sequence"/>
</dbReference>
<keyword evidence="3" id="KW-1185">Reference proteome</keyword>
<organism evidence="2 3">
    <name type="scientific">Hypholoma sublateritium (strain FD-334 SS-4)</name>
    <dbReference type="NCBI Taxonomy" id="945553"/>
    <lineage>
        <taxon>Eukaryota</taxon>
        <taxon>Fungi</taxon>
        <taxon>Dikarya</taxon>
        <taxon>Basidiomycota</taxon>
        <taxon>Agaricomycotina</taxon>
        <taxon>Agaricomycetes</taxon>
        <taxon>Agaricomycetidae</taxon>
        <taxon>Agaricales</taxon>
        <taxon>Agaricineae</taxon>
        <taxon>Strophariaceae</taxon>
        <taxon>Hypholoma</taxon>
    </lineage>
</organism>
<dbReference type="OrthoDB" id="10249433at2759"/>
<dbReference type="GO" id="GO:0008474">
    <property type="term" value="F:palmitoyl-(protein) hydrolase activity"/>
    <property type="evidence" value="ECO:0007669"/>
    <property type="project" value="TreeGrafter"/>
</dbReference>
<dbReference type="EMBL" id="KN817541">
    <property type="protein sequence ID" value="KJA23656.1"/>
    <property type="molecule type" value="Genomic_DNA"/>
</dbReference>
<evidence type="ECO:0000313" key="2">
    <source>
        <dbReference type="EMBL" id="KJA23656.1"/>
    </source>
</evidence>
<feature type="domain" description="Serine aminopeptidase S33" evidence="1">
    <location>
        <begin position="6"/>
        <end position="87"/>
    </location>
</feature>
<dbReference type="Gene3D" id="3.40.50.1820">
    <property type="entry name" value="alpha/beta hydrolase"/>
    <property type="match status" value="1"/>
</dbReference>
<proteinExistence type="predicted"/>
<dbReference type="GO" id="GO:0016020">
    <property type="term" value="C:membrane"/>
    <property type="evidence" value="ECO:0007669"/>
    <property type="project" value="TreeGrafter"/>
</dbReference>
<dbReference type="STRING" id="945553.A0A0D2P4T5"/>
<dbReference type="InterPro" id="IPR029058">
    <property type="entry name" value="AB_hydrolase_fold"/>
</dbReference>